<name>J9G612_9ZZZZ</name>
<dbReference type="AlphaFoldDB" id="J9G612"/>
<dbReference type="EMBL" id="AMCI01002455">
    <property type="protein sequence ID" value="EJX02647.1"/>
    <property type="molecule type" value="Genomic_DNA"/>
</dbReference>
<protein>
    <submittedName>
        <fullName evidence="1">Uncharacterized protein</fullName>
    </submittedName>
</protein>
<evidence type="ECO:0000313" key="1">
    <source>
        <dbReference type="EMBL" id="EJX02647.1"/>
    </source>
</evidence>
<proteinExistence type="predicted"/>
<gene>
    <name evidence="1" type="ORF">EVA_09241</name>
</gene>
<accession>J9G612</accession>
<comment type="caution">
    <text evidence="1">The sequence shown here is derived from an EMBL/GenBank/DDBJ whole genome shotgun (WGS) entry which is preliminary data.</text>
</comment>
<feature type="non-terminal residue" evidence="1">
    <location>
        <position position="1"/>
    </location>
</feature>
<reference evidence="1" key="1">
    <citation type="journal article" date="2012" name="PLoS ONE">
        <title>Gene sets for utilization of primary and secondary nutrition supplies in the distal gut of endangered iberian lynx.</title>
        <authorList>
            <person name="Alcaide M."/>
            <person name="Messina E."/>
            <person name="Richter M."/>
            <person name="Bargiela R."/>
            <person name="Peplies J."/>
            <person name="Huws S.A."/>
            <person name="Newbold C.J."/>
            <person name="Golyshin P.N."/>
            <person name="Simon M.A."/>
            <person name="Lopez G."/>
            <person name="Yakimov M.M."/>
            <person name="Ferrer M."/>
        </authorList>
    </citation>
    <scope>NUCLEOTIDE SEQUENCE</scope>
</reference>
<sequence length="77" mass="8615">KIRAYEIKSHDTSIPSAARFNVGTDSGSNQPSKTIELQKKVLHLCGKLPLPHRDIGMYTINMGRLYYLTNDPDKAAK</sequence>
<organism evidence="1">
    <name type="scientific">gut metagenome</name>
    <dbReference type="NCBI Taxonomy" id="749906"/>
    <lineage>
        <taxon>unclassified sequences</taxon>
        <taxon>metagenomes</taxon>
        <taxon>organismal metagenomes</taxon>
    </lineage>
</organism>